<evidence type="ECO:0008006" key="4">
    <source>
        <dbReference type="Google" id="ProtNLM"/>
    </source>
</evidence>
<organism evidence="2 3">
    <name type="scientific">Candidatus Giovannonibacteria bacterium GW2011_GWA1_44_25</name>
    <dbReference type="NCBI Taxonomy" id="1618645"/>
    <lineage>
        <taxon>Bacteria</taxon>
        <taxon>Candidatus Giovannoniibacteriota</taxon>
    </lineage>
</organism>
<proteinExistence type="predicted"/>
<sequence>MKNFWRVLLVGILVVYIILTADVASYILGLRPDAYLLPFHYQQTKDYENKFKIETASICSQIKHRYNEKECATIRPIVVWVSFFEKIEKIAAWTFPFHKSIYLSKKLIDNFTESELKFALAHEIWHQLANSSDEFLADRFAAEMISADSGISFYGRIPKIYGIEFNWYLKLKIKKLEEFKAQQKISSGS</sequence>
<evidence type="ECO:0000313" key="2">
    <source>
        <dbReference type="EMBL" id="KKT60023.1"/>
    </source>
</evidence>
<feature type="transmembrane region" description="Helical" evidence="1">
    <location>
        <begin position="7"/>
        <end position="28"/>
    </location>
</feature>
<keyword evidence="1" id="KW-0472">Membrane</keyword>
<name>A0A0G1IM80_9BACT</name>
<evidence type="ECO:0000256" key="1">
    <source>
        <dbReference type="SAM" id="Phobius"/>
    </source>
</evidence>
<keyword evidence="1" id="KW-0812">Transmembrane</keyword>
<dbReference type="Proteomes" id="UP000034087">
    <property type="component" value="Unassembled WGS sequence"/>
</dbReference>
<dbReference type="Gene3D" id="3.30.2010.10">
    <property type="entry name" value="Metalloproteases ('zincins'), catalytic domain"/>
    <property type="match status" value="1"/>
</dbReference>
<protein>
    <recommendedName>
        <fullName evidence="4">Peptidase M48 domain-containing protein</fullName>
    </recommendedName>
</protein>
<reference evidence="2 3" key="1">
    <citation type="journal article" date="2015" name="Nature">
        <title>rRNA introns, odd ribosomes, and small enigmatic genomes across a large radiation of phyla.</title>
        <authorList>
            <person name="Brown C.T."/>
            <person name="Hug L.A."/>
            <person name="Thomas B.C."/>
            <person name="Sharon I."/>
            <person name="Castelle C.J."/>
            <person name="Singh A."/>
            <person name="Wilkins M.J."/>
            <person name="Williams K.H."/>
            <person name="Banfield J.F."/>
        </authorList>
    </citation>
    <scope>NUCLEOTIDE SEQUENCE [LARGE SCALE GENOMIC DNA]</scope>
</reference>
<gene>
    <name evidence="2" type="ORF">UW53_C0004G0035</name>
</gene>
<evidence type="ECO:0000313" key="3">
    <source>
        <dbReference type="Proteomes" id="UP000034087"/>
    </source>
</evidence>
<keyword evidence="1" id="KW-1133">Transmembrane helix</keyword>
<accession>A0A0G1IM80</accession>
<comment type="caution">
    <text evidence="2">The sequence shown here is derived from an EMBL/GenBank/DDBJ whole genome shotgun (WGS) entry which is preliminary data.</text>
</comment>
<dbReference type="AlphaFoldDB" id="A0A0G1IM80"/>
<dbReference type="EMBL" id="LCIR01000004">
    <property type="protein sequence ID" value="KKT60023.1"/>
    <property type="molecule type" value="Genomic_DNA"/>
</dbReference>